<feature type="transmembrane region" description="Helical" evidence="1">
    <location>
        <begin position="25"/>
        <end position="53"/>
    </location>
</feature>
<name>A0AAJ6N2Y9_LACLC</name>
<dbReference type="EMBL" id="CP015907">
    <property type="protein sequence ID" value="WOW94108.1"/>
    <property type="molecule type" value="Genomic_DNA"/>
</dbReference>
<keyword evidence="1" id="KW-0472">Membrane</keyword>
<protein>
    <submittedName>
        <fullName evidence="2">Uncharacterized protein</fullName>
    </submittedName>
</protein>
<dbReference type="Proteomes" id="UP000192016">
    <property type="component" value="Chromosome"/>
</dbReference>
<keyword evidence="1" id="KW-0812">Transmembrane</keyword>
<accession>A0AAJ6N2Y9</accession>
<feature type="transmembrane region" description="Helical" evidence="1">
    <location>
        <begin position="85"/>
        <end position="104"/>
    </location>
</feature>
<gene>
    <name evidence="2" type="ORF">LLUC109_02885</name>
</gene>
<evidence type="ECO:0000313" key="3">
    <source>
        <dbReference type="Proteomes" id="UP000192016"/>
    </source>
</evidence>
<feature type="transmembrane region" description="Helical" evidence="1">
    <location>
        <begin position="132"/>
        <end position="151"/>
    </location>
</feature>
<organism evidence="2 3">
    <name type="scientific">Lactococcus lactis subsp. cremoris</name>
    <name type="common">Streptococcus cremoris</name>
    <dbReference type="NCBI Taxonomy" id="1359"/>
    <lineage>
        <taxon>Bacteria</taxon>
        <taxon>Bacillati</taxon>
        <taxon>Bacillota</taxon>
        <taxon>Bacilli</taxon>
        <taxon>Lactobacillales</taxon>
        <taxon>Streptococcaceae</taxon>
        <taxon>Lactococcus</taxon>
    </lineage>
</organism>
<dbReference type="RefSeq" id="WP_228763973.1">
    <property type="nucleotide sequence ID" value="NZ_CP015894.2"/>
</dbReference>
<keyword evidence="1" id="KW-1133">Transmembrane helix</keyword>
<evidence type="ECO:0000313" key="2">
    <source>
        <dbReference type="EMBL" id="WOW94108.1"/>
    </source>
</evidence>
<dbReference type="AlphaFoldDB" id="A0AAJ6N2Y9"/>
<evidence type="ECO:0000256" key="1">
    <source>
        <dbReference type="SAM" id="Phobius"/>
    </source>
</evidence>
<sequence length="162" mass="18040">MALDILGIVFASKVKNLLGNNVKTYSLIGIFLGLLLIVFSPLFALGLFLISLFKGSLNSSLTQDYESTINIVEDKRIWIKYTIQNIGSILHQFLLMLLGSLIIMKNGLSIKTLFVITSTPIPTARSIELMKSWNLIATSLIILIIIAYLIYPKIVPLLKKSK</sequence>
<reference evidence="2 3" key="1">
    <citation type="journal article" date="2017" name="BMC Genomics">
        <title>Comparative and functional genomics of the Lactococcus lactis taxon; insights into evolution and niche adaptation.</title>
        <authorList>
            <person name="Kelleher P."/>
            <person name="Bottacini F."/>
            <person name="Mahony J."/>
            <person name="Kilcawley K.N."/>
            <person name="van Sinderen D."/>
        </authorList>
    </citation>
    <scope>NUCLEOTIDE SEQUENCE [LARGE SCALE GENOMIC DNA]</scope>
    <source>
        <strain evidence="2 3">UC109</strain>
    </source>
</reference>
<proteinExistence type="predicted"/>